<dbReference type="SMART" id="SM00342">
    <property type="entry name" value="HTH_ARAC"/>
    <property type="match status" value="1"/>
</dbReference>
<accession>A0ABU1AM63</accession>
<organism evidence="5 6">
    <name type="scientific">Thalassobacterium sedimentorum</name>
    <dbReference type="NCBI Taxonomy" id="3041258"/>
    <lineage>
        <taxon>Bacteria</taxon>
        <taxon>Pseudomonadati</taxon>
        <taxon>Verrucomicrobiota</taxon>
        <taxon>Opitutia</taxon>
        <taxon>Puniceicoccales</taxon>
        <taxon>Coraliomargaritaceae</taxon>
        <taxon>Thalassobacterium</taxon>
    </lineage>
</organism>
<dbReference type="SUPFAM" id="SSF46689">
    <property type="entry name" value="Homeodomain-like"/>
    <property type="match status" value="2"/>
</dbReference>
<dbReference type="InterPro" id="IPR054031">
    <property type="entry name" value="XylR_PBP1"/>
</dbReference>
<feature type="domain" description="HTH araC/xylS-type" evidence="4">
    <location>
        <begin position="280"/>
        <end position="378"/>
    </location>
</feature>
<dbReference type="InterPro" id="IPR028082">
    <property type="entry name" value="Peripla_BP_I"/>
</dbReference>
<dbReference type="Pfam" id="PF22177">
    <property type="entry name" value="PBP1_XylR"/>
    <property type="match status" value="1"/>
</dbReference>
<dbReference type="CDD" id="cd01543">
    <property type="entry name" value="PBP1_XylR"/>
    <property type="match status" value="1"/>
</dbReference>
<evidence type="ECO:0000313" key="6">
    <source>
        <dbReference type="Proteomes" id="UP001243717"/>
    </source>
</evidence>
<reference evidence="5 6" key="1">
    <citation type="submission" date="2023-04" db="EMBL/GenBank/DDBJ databases">
        <title>A novel bacteria isolated from coastal sediment.</title>
        <authorList>
            <person name="Liu X.-J."/>
            <person name="Du Z.-J."/>
        </authorList>
    </citation>
    <scope>NUCLEOTIDE SEQUENCE [LARGE SCALE GENOMIC DNA]</scope>
    <source>
        <strain evidence="5 6">SDUM461004</strain>
    </source>
</reference>
<dbReference type="Proteomes" id="UP001243717">
    <property type="component" value="Unassembled WGS sequence"/>
</dbReference>
<dbReference type="InterPro" id="IPR018060">
    <property type="entry name" value="HTH_AraC"/>
</dbReference>
<evidence type="ECO:0000313" key="5">
    <source>
        <dbReference type="EMBL" id="MDQ8195802.1"/>
    </source>
</evidence>
<sequence>MPRIAILVETSLASGRQILAGISHFLKQRNDISVFHHSGQLGQMHPDSLIDWQGDGIIARVVDASVAKLLIETGLPTVDVLGNVPDCGFPLVKTNNDTIGSIVAEHFIQNGFHHFGLIGLGKENWSLEREAAFFKSANEISTTPHSLHLKSTDSEIVHISHSLAAIRDWLPKLPKPIGVLVTSDQFAPLLFQAAHELELRIPEDISIVGVDNDAPYCDLCRPALSSVDPNHEEVGYQAARLLEGLLTGAVTHPQNITVRPHMIHLRRSSSFLAVNDPQLSKAMEFIRIKACKGISVDEIAQHCGLSRSVLQRRFRSQINRSVGDCILNEKLTRAKELIYAGNLSMNHIAELSGLNSQEYMSQVFRKHLHQSPKEFKARLPHTFSTHSAQIE</sequence>
<gene>
    <name evidence="5" type="ORF">QEH59_15320</name>
</gene>
<protein>
    <submittedName>
        <fullName evidence="5">XylR family transcriptional regulator</fullName>
    </submittedName>
</protein>
<dbReference type="Pfam" id="PF13377">
    <property type="entry name" value="Peripla_BP_3"/>
    <property type="match status" value="1"/>
</dbReference>
<dbReference type="EMBL" id="JARXIC010000033">
    <property type="protein sequence ID" value="MDQ8195802.1"/>
    <property type="molecule type" value="Genomic_DNA"/>
</dbReference>
<evidence type="ECO:0000256" key="2">
    <source>
        <dbReference type="ARBA" id="ARBA00023125"/>
    </source>
</evidence>
<name>A0ABU1AM63_9BACT</name>
<dbReference type="PANTHER" id="PTHR30146:SF24">
    <property type="entry name" value="XYLOSE OPERON REGULATORY PROTEIN"/>
    <property type="match status" value="1"/>
</dbReference>
<comment type="caution">
    <text evidence="5">The sequence shown here is derived from an EMBL/GenBank/DDBJ whole genome shotgun (WGS) entry which is preliminary data.</text>
</comment>
<dbReference type="SUPFAM" id="SSF53822">
    <property type="entry name" value="Periplasmic binding protein-like I"/>
    <property type="match status" value="1"/>
</dbReference>
<dbReference type="InterPro" id="IPR009057">
    <property type="entry name" value="Homeodomain-like_sf"/>
</dbReference>
<dbReference type="PANTHER" id="PTHR30146">
    <property type="entry name" value="LACI-RELATED TRANSCRIPTIONAL REPRESSOR"/>
    <property type="match status" value="1"/>
</dbReference>
<dbReference type="PROSITE" id="PS01124">
    <property type="entry name" value="HTH_ARAC_FAMILY_2"/>
    <property type="match status" value="1"/>
</dbReference>
<dbReference type="Pfam" id="PF12833">
    <property type="entry name" value="HTH_18"/>
    <property type="match status" value="1"/>
</dbReference>
<proteinExistence type="predicted"/>
<evidence type="ECO:0000256" key="3">
    <source>
        <dbReference type="ARBA" id="ARBA00023163"/>
    </source>
</evidence>
<dbReference type="Gene3D" id="3.40.50.2300">
    <property type="match status" value="2"/>
</dbReference>
<dbReference type="Gene3D" id="1.10.10.60">
    <property type="entry name" value="Homeodomain-like"/>
    <property type="match status" value="1"/>
</dbReference>
<dbReference type="InterPro" id="IPR046335">
    <property type="entry name" value="LacI/GalR-like_sensor"/>
</dbReference>
<keyword evidence="2" id="KW-0238">DNA-binding</keyword>
<keyword evidence="6" id="KW-1185">Reference proteome</keyword>
<evidence type="ECO:0000259" key="4">
    <source>
        <dbReference type="PROSITE" id="PS01124"/>
    </source>
</evidence>
<keyword evidence="1" id="KW-0805">Transcription regulation</keyword>
<keyword evidence="3" id="KW-0804">Transcription</keyword>
<evidence type="ECO:0000256" key="1">
    <source>
        <dbReference type="ARBA" id="ARBA00023015"/>
    </source>
</evidence>
<dbReference type="RefSeq" id="WP_308986251.1">
    <property type="nucleotide sequence ID" value="NZ_JARXIC010000033.1"/>
</dbReference>